<dbReference type="PANTHER" id="PTHR30489">
    <property type="entry name" value="LIPOPROTEIN-RELEASING SYSTEM TRANSMEMBRANE PROTEIN LOLE"/>
    <property type="match status" value="1"/>
</dbReference>
<feature type="transmembrane region" description="Helical" evidence="7">
    <location>
        <begin position="20"/>
        <end position="43"/>
    </location>
</feature>
<name>A0A518IYK4_9BACT</name>
<dbReference type="Proteomes" id="UP000316770">
    <property type="component" value="Chromosome"/>
</dbReference>
<keyword evidence="6 7" id="KW-0472">Membrane</keyword>
<proteinExistence type="inferred from homology"/>
<dbReference type="GO" id="GO:0044874">
    <property type="term" value="P:lipoprotein localization to outer membrane"/>
    <property type="evidence" value="ECO:0007669"/>
    <property type="project" value="TreeGrafter"/>
</dbReference>
<evidence type="ECO:0000259" key="9">
    <source>
        <dbReference type="Pfam" id="PF12704"/>
    </source>
</evidence>
<keyword evidence="5 7" id="KW-1133">Transmembrane helix</keyword>
<evidence type="ECO:0000256" key="4">
    <source>
        <dbReference type="ARBA" id="ARBA00022692"/>
    </source>
</evidence>
<feature type="domain" description="ABC3 transporter permease C-terminal" evidence="8">
    <location>
        <begin position="661"/>
        <end position="774"/>
    </location>
</feature>
<dbReference type="InterPro" id="IPR003838">
    <property type="entry name" value="ABC3_permease_C"/>
</dbReference>
<feature type="transmembrane region" description="Helical" evidence="7">
    <location>
        <begin position="357"/>
        <end position="379"/>
    </location>
</feature>
<dbReference type="Pfam" id="PF12704">
    <property type="entry name" value="MacB_PCD"/>
    <property type="match status" value="1"/>
</dbReference>
<keyword evidence="11" id="KW-1185">Reference proteome</keyword>
<dbReference type="PANTHER" id="PTHR30489:SF0">
    <property type="entry name" value="LIPOPROTEIN-RELEASING SYSTEM TRANSMEMBRANE PROTEIN LOLE"/>
    <property type="match status" value="1"/>
</dbReference>
<dbReference type="GO" id="GO:0098797">
    <property type="term" value="C:plasma membrane protein complex"/>
    <property type="evidence" value="ECO:0007669"/>
    <property type="project" value="TreeGrafter"/>
</dbReference>
<feature type="transmembrane region" description="Helical" evidence="7">
    <location>
        <begin position="312"/>
        <end position="337"/>
    </location>
</feature>
<feature type="transmembrane region" description="Helical" evidence="7">
    <location>
        <begin position="433"/>
        <end position="454"/>
    </location>
</feature>
<evidence type="ECO:0000256" key="2">
    <source>
        <dbReference type="ARBA" id="ARBA00005236"/>
    </source>
</evidence>
<reference evidence="10 11" key="1">
    <citation type="submission" date="2019-02" db="EMBL/GenBank/DDBJ databases">
        <title>Deep-cultivation of Planctomycetes and their phenomic and genomic characterization uncovers novel biology.</title>
        <authorList>
            <person name="Wiegand S."/>
            <person name="Jogler M."/>
            <person name="Boedeker C."/>
            <person name="Pinto D."/>
            <person name="Vollmers J."/>
            <person name="Rivas-Marin E."/>
            <person name="Kohn T."/>
            <person name="Peeters S.H."/>
            <person name="Heuer A."/>
            <person name="Rast P."/>
            <person name="Oberbeckmann S."/>
            <person name="Bunk B."/>
            <person name="Jeske O."/>
            <person name="Meyerdierks A."/>
            <person name="Storesund J.E."/>
            <person name="Kallscheuer N."/>
            <person name="Luecker S."/>
            <person name="Lage O.M."/>
            <person name="Pohl T."/>
            <person name="Merkel B.J."/>
            <person name="Hornburger P."/>
            <person name="Mueller R.-W."/>
            <person name="Bruemmer F."/>
            <person name="Labrenz M."/>
            <person name="Spormann A.M."/>
            <person name="Op den Camp H."/>
            <person name="Overmann J."/>
            <person name="Amann R."/>
            <person name="Jetten M.S.M."/>
            <person name="Mascher T."/>
            <person name="Medema M.H."/>
            <person name="Devos D.P."/>
            <person name="Kaster A.-K."/>
            <person name="Ovreas L."/>
            <person name="Rohde M."/>
            <person name="Galperin M.Y."/>
            <person name="Jogler C."/>
        </authorList>
    </citation>
    <scope>NUCLEOTIDE SEQUENCE [LARGE SCALE GENOMIC DNA]</scope>
    <source>
        <strain evidence="10 11">Mal33</strain>
    </source>
</reference>
<feature type="domain" description="ABC3 transporter permease C-terminal" evidence="8">
    <location>
        <begin position="269"/>
        <end position="389"/>
    </location>
</feature>
<dbReference type="InterPro" id="IPR025857">
    <property type="entry name" value="MacB_PCD"/>
</dbReference>
<evidence type="ECO:0000256" key="1">
    <source>
        <dbReference type="ARBA" id="ARBA00004651"/>
    </source>
</evidence>
<evidence type="ECO:0000313" key="10">
    <source>
        <dbReference type="EMBL" id="QDV58170.1"/>
    </source>
</evidence>
<feature type="transmembrane region" description="Helical" evidence="7">
    <location>
        <begin position="656"/>
        <end position="678"/>
    </location>
</feature>
<sequence length="787" mass="86508">MLKLDRKLIRDLMQMKGQVVAIVLVIAAGVATFVMSMCSYASLATSKDSFYREFRFADVFSSARRVPDTMLPRIAQISGVASVEARIVDDVLLDVPEMADPATARLISVPEHGDAVLNKLYIARGRMLEAGRTGEVVVSEVFADAHGFVAGDTVDAIINGRRQTLKIVGVALSPEYVIQVQPGSIMPDNKRFGVFWINQRDLEAALDMTGAFNSVTLKLAYDSNADEVIDQLDRLLKPYGSVGAYDRDQQISHQFLSDEMAQLRSTAIMAPAIFLSVAAFLLNIVISRIIAQQREQIAALKAFGYTHVEVGLHYLHMVLVISLTGTVIGAGLGFWMSANIVHLYEEFYKFPQLEFQVDWLAIALAFLLTTAAALIGTWLSVREVIALPPAEAMRPAPPANYRPTLIERIVPAGSLPSEVRMVIRNVARKPLKASLSILGIAMAVAVMIVGNFSLDSINYMMDFQFRLAQRQDISVTFVEPATASVVYEVSRLPGVQESETMRSVAAEVKFQNRSRRVGILGLQHDPQLYRLLDSSEQVVQVPDFGIMLNSKLADLLGARPGDLVTLEILEDKRPTVEIEVTAIVEEYTGVNAYMNKQQLHKLLKESEVASGAYLKVDSSRLQDVFRELEQRPGVGSVAIKLAVLESFNETVAKNILVMRSFIIMFAAVIAIGVVYNSARISLSERSRDLATMRVVGFTRREVSIVLLGEIGLFTVCAIPIGCLLGYALAGVMAAGLDTDNYRIPLVVSRETFALAAMVVVVATFLSGLIVQRRINELDLVAVLKMRE</sequence>
<feature type="transmembrane region" description="Helical" evidence="7">
    <location>
        <begin position="702"/>
        <end position="732"/>
    </location>
</feature>
<comment type="subcellular location">
    <subcellularLocation>
        <location evidence="1">Cell membrane</location>
        <topology evidence="1">Multi-pass membrane protein</topology>
    </subcellularLocation>
</comment>
<evidence type="ECO:0000256" key="6">
    <source>
        <dbReference type="ARBA" id="ARBA00023136"/>
    </source>
</evidence>
<evidence type="ECO:0000256" key="3">
    <source>
        <dbReference type="ARBA" id="ARBA00022475"/>
    </source>
</evidence>
<evidence type="ECO:0000256" key="7">
    <source>
        <dbReference type="SAM" id="Phobius"/>
    </source>
</evidence>
<evidence type="ECO:0000259" key="8">
    <source>
        <dbReference type="Pfam" id="PF02687"/>
    </source>
</evidence>
<gene>
    <name evidence="10" type="ORF">Mal33_41870</name>
</gene>
<feature type="transmembrane region" description="Helical" evidence="7">
    <location>
        <begin position="752"/>
        <end position="770"/>
    </location>
</feature>
<dbReference type="Pfam" id="PF02687">
    <property type="entry name" value="FtsX"/>
    <property type="match status" value="2"/>
</dbReference>
<feature type="transmembrane region" description="Helical" evidence="7">
    <location>
        <begin position="268"/>
        <end position="291"/>
    </location>
</feature>
<dbReference type="AlphaFoldDB" id="A0A518IYK4"/>
<dbReference type="InterPro" id="IPR051447">
    <property type="entry name" value="Lipoprotein-release_system"/>
</dbReference>
<feature type="domain" description="MacB-like periplasmic core" evidence="9">
    <location>
        <begin position="23"/>
        <end position="234"/>
    </location>
</feature>
<dbReference type="RefSeq" id="WP_145288277.1">
    <property type="nucleotide sequence ID" value="NZ_CP036318.1"/>
</dbReference>
<comment type="similarity">
    <text evidence="2">Belongs to the ABC-4 integral membrane protein family. LolC/E subfamily.</text>
</comment>
<protein>
    <submittedName>
        <fullName evidence="10">FtsX-like permease family protein</fullName>
    </submittedName>
</protein>
<evidence type="ECO:0000256" key="5">
    <source>
        <dbReference type="ARBA" id="ARBA00022989"/>
    </source>
</evidence>
<organism evidence="10 11">
    <name type="scientific">Rosistilla oblonga</name>
    <dbReference type="NCBI Taxonomy" id="2527990"/>
    <lineage>
        <taxon>Bacteria</taxon>
        <taxon>Pseudomonadati</taxon>
        <taxon>Planctomycetota</taxon>
        <taxon>Planctomycetia</taxon>
        <taxon>Pirellulales</taxon>
        <taxon>Pirellulaceae</taxon>
        <taxon>Rosistilla</taxon>
    </lineage>
</organism>
<dbReference type="EMBL" id="CP036318">
    <property type="protein sequence ID" value="QDV58170.1"/>
    <property type="molecule type" value="Genomic_DNA"/>
</dbReference>
<keyword evidence="3" id="KW-1003">Cell membrane</keyword>
<accession>A0A518IYK4</accession>
<keyword evidence="4 7" id="KW-0812">Transmembrane</keyword>
<evidence type="ECO:0000313" key="11">
    <source>
        <dbReference type="Proteomes" id="UP000316770"/>
    </source>
</evidence>